<evidence type="ECO:0000313" key="11">
    <source>
        <dbReference type="Proteomes" id="UP000607645"/>
    </source>
</evidence>
<feature type="compositionally biased region" description="Basic residues" evidence="7">
    <location>
        <begin position="1"/>
        <end position="10"/>
    </location>
</feature>
<dbReference type="InterPro" id="IPR000917">
    <property type="entry name" value="Sulfatase_N"/>
</dbReference>
<feature type="transmembrane region" description="Helical" evidence="8">
    <location>
        <begin position="149"/>
        <end position="169"/>
    </location>
</feature>
<organism evidence="10 11">
    <name type="scientific">Lawsonibacter faecis</name>
    <dbReference type="NCBI Taxonomy" id="2763052"/>
    <lineage>
        <taxon>Bacteria</taxon>
        <taxon>Bacillati</taxon>
        <taxon>Bacillota</taxon>
        <taxon>Clostridia</taxon>
        <taxon>Eubacteriales</taxon>
        <taxon>Oscillospiraceae</taxon>
        <taxon>Lawsonibacter</taxon>
    </lineage>
</organism>
<evidence type="ECO:0000256" key="4">
    <source>
        <dbReference type="ARBA" id="ARBA00022692"/>
    </source>
</evidence>
<feature type="region of interest" description="Disordered" evidence="7">
    <location>
        <begin position="1"/>
        <end position="77"/>
    </location>
</feature>
<keyword evidence="6 8" id="KW-0472">Membrane</keyword>
<comment type="caution">
    <text evidence="10">The sequence shown here is derived from an EMBL/GenBank/DDBJ whole genome shotgun (WGS) entry which is preliminary data.</text>
</comment>
<dbReference type="AlphaFoldDB" id="A0A8J6M8P7"/>
<evidence type="ECO:0000256" key="2">
    <source>
        <dbReference type="ARBA" id="ARBA00004936"/>
    </source>
</evidence>
<name>A0A8J6M8P7_9FIRM</name>
<dbReference type="Proteomes" id="UP000607645">
    <property type="component" value="Unassembled WGS sequence"/>
</dbReference>
<dbReference type="SUPFAM" id="SSF53649">
    <property type="entry name" value="Alkaline phosphatase-like"/>
    <property type="match status" value="1"/>
</dbReference>
<feature type="compositionally biased region" description="Low complexity" evidence="7">
    <location>
        <begin position="28"/>
        <end position="40"/>
    </location>
</feature>
<keyword evidence="5 8" id="KW-1133">Transmembrane helix</keyword>
<evidence type="ECO:0000256" key="1">
    <source>
        <dbReference type="ARBA" id="ARBA00004651"/>
    </source>
</evidence>
<gene>
    <name evidence="10" type="ORF">H8S62_14685</name>
</gene>
<comment type="pathway">
    <text evidence="2">Cell wall biogenesis; lipoteichoic acid biosynthesis.</text>
</comment>
<dbReference type="EMBL" id="JACOPQ010000013">
    <property type="protein sequence ID" value="MBC5738257.1"/>
    <property type="molecule type" value="Genomic_DNA"/>
</dbReference>
<dbReference type="Pfam" id="PF00884">
    <property type="entry name" value="Sulfatase"/>
    <property type="match status" value="1"/>
</dbReference>
<comment type="subcellular location">
    <subcellularLocation>
        <location evidence="1">Cell membrane</location>
        <topology evidence="1">Multi-pass membrane protein</topology>
    </subcellularLocation>
</comment>
<evidence type="ECO:0000259" key="9">
    <source>
        <dbReference type="Pfam" id="PF00884"/>
    </source>
</evidence>
<evidence type="ECO:0000256" key="8">
    <source>
        <dbReference type="SAM" id="Phobius"/>
    </source>
</evidence>
<feature type="transmembrane region" description="Helical" evidence="8">
    <location>
        <begin position="117"/>
        <end position="142"/>
    </location>
</feature>
<protein>
    <submittedName>
        <fullName evidence="10">LTA synthase family protein</fullName>
    </submittedName>
</protein>
<feature type="domain" description="Sulfatase N-terminal" evidence="9">
    <location>
        <begin position="326"/>
        <end position="635"/>
    </location>
</feature>
<dbReference type="InterPro" id="IPR017850">
    <property type="entry name" value="Alkaline_phosphatase_core_sf"/>
</dbReference>
<evidence type="ECO:0000256" key="7">
    <source>
        <dbReference type="SAM" id="MobiDB-lite"/>
    </source>
</evidence>
<keyword evidence="11" id="KW-1185">Reference proteome</keyword>
<sequence length="706" mass="77326">MSKTGKKSRQKTLEARRRQNRRREKALRAAAEGDALAPALPTKAPQEEPVSDGMLPEEEKTPASGGRRGRKEERPEEARKKWAWRSKSWVWYPLFLLGPAIILFCCQLATLQSAAEVFAWMGGCFGAAAFTYALLLALVVLLLALTRSLFFSTLLVGAPALVLSLASHFKEVANGVPLLVSDLAMAARAGDIAGFMRPGMDLGEGTWWSVGVLAALLLVIALFGHRTRAQGWGWYGRTVSGLLAVLVLLGSANFAPAAVFLSGPGDEIQAQRNDRLGLLAGIYSGILDSAVQEPDAYNENNMNAILVEARHAAEQSAPTAADGVRPNVILLMSESFCDPEAVLPGVDFIDDPIPNYRALAEEWPSGHFLSNTYAGGTGNVEMEVMTGVPIAFVGEDEDLTSLKDGSSYERIPSIVKAFAGAGYATEFVHSYTDRLYNRADNLPAIGFEKVLFEADFPENADRAGPYLSDMALTDILISEFEGRDREKPLLLFGLSMENHQPYFEGKFPESSGLRFESDELNEEQLGSVDALLYGLHGADKALGVLLDYFETCGEPVMVVFWGDHLPGLSMDADSTIYSILGYSSTADTKAWSPEELKRMHTTRFLVWNNYEAEPEIPGTVSTLELGSGILDWAGVEKPLYFHWVDAALTDMLLYRQRLFVAGDGTPYYAPPEGTAAEERADTYRTLVYDILYGEGYIAREMTRVEP</sequence>
<feature type="transmembrane region" description="Helical" evidence="8">
    <location>
        <begin position="235"/>
        <end position="261"/>
    </location>
</feature>
<reference evidence="10" key="1">
    <citation type="submission" date="2020-08" db="EMBL/GenBank/DDBJ databases">
        <title>Genome public.</title>
        <authorList>
            <person name="Liu C."/>
            <person name="Sun Q."/>
        </authorList>
    </citation>
    <scope>NUCLEOTIDE SEQUENCE</scope>
    <source>
        <strain evidence="10">NSJ-52</strain>
    </source>
</reference>
<keyword evidence="3" id="KW-1003">Cell membrane</keyword>
<evidence type="ECO:0000256" key="5">
    <source>
        <dbReference type="ARBA" id="ARBA00022989"/>
    </source>
</evidence>
<dbReference type="Gene3D" id="3.40.720.10">
    <property type="entry name" value="Alkaline Phosphatase, subunit A"/>
    <property type="match status" value="1"/>
</dbReference>
<evidence type="ECO:0000313" key="10">
    <source>
        <dbReference type="EMBL" id="MBC5738257.1"/>
    </source>
</evidence>
<feature type="transmembrane region" description="Helical" evidence="8">
    <location>
        <begin position="205"/>
        <end position="223"/>
    </location>
</feature>
<dbReference type="InterPro" id="IPR050448">
    <property type="entry name" value="OpgB/LTA_synthase_biosynth"/>
</dbReference>
<dbReference type="PANTHER" id="PTHR47371:SF3">
    <property type="entry name" value="PHOSPHOGLYCEROL TRANSFERASE I"/>
    <property type="match status" value="1"/>
</dbReference>
<keyword evidence="4 8" id="KW-0812">Transmembrane</keyword>
<accession>A0A8J6M8P7</accession>
<evidence type="ECO:0000256" key="6">
    <source>
        <dbReference type="ARBA" id="ARBA00023136"/>
    </source>
</evidence>
<dbReference type="RefSeq" id="WP_155149765.1">
    <property type="nucleotide sequence ID" value="NZ_JACOPQ010000013.1"/>
</dbReference>
<proteinExistence type="predicted"/>
<evidence type="ECO:0000256" key="3">
    <source>
        <dbReference type="ARBA" id="ARBA00022475"/>
    </source>
</evidence>
<dbReference type="GO" id="GO:0005886">
    <property type="term" value="C:plasma membrane"/>
    <property type="evidence" value="ECO:0007669"/>
    <property type="project" value="UniProtKB-SubCell"/>
</dbReference>
<dbReference type="CDD" id="cd16015">
    <property type="entry name" value="LTA_synthase"/>
    <property type="match status" value="1"/>
</dbReference>
<dbReference type="PANTHER" id="PTHR47371">
    <property type="entry name" value="LIPOTEICHOIC ACID SYNTHASE"/>
    <property type="match status" value="1"/>
</dbReference>
<feature type="transmembrane region" description="Helical" evidence="8">
    <location>
        <begin position="89"/>
        <end position="111"/>
    </location>
</feature>